<reference evidence="6" key="1">
    <citation type="submission" date="2017-09" db="EMBL/GenBank/DDBJ databases">
        <title>Depth-based differentiation of microbial function through sediment-hosted aquifers and enrichment of novel symbionts in the deep terrestrial subsurface.</title>
        <authorList>
            <person name="Probst A.J."/>
            <person name="Ladd B."/>
            <person name="Jarett J.K."/>
            <person name="Geller-Mcgrath D.E."/>
            <person name="Sieber C.M.K."/>
            <person name="Emerson J.B."/>
            <person name="Anantharaman K."/>
            <person name="Thomas B.C."/>
            <person name="Malmstrom R."/>
            <person name="Stieglmeier M."/>
            <person name="Klingl A."/>
            <person name="Woyke T."/>
            <person name="Ryan C.M."/>
            <person name="Banfield J.F."/>
        </authorList>
    </citation>
    <scope>NUCLEOTIDE SEQUENCE [LARGE SCALE GENOMIC DNA]</scope>
</reference>
<evidence type="ECO:0000313" key="5">
    <source>
        <dbReference type="EMBL" id="PIU98548.1"/>
    </source>
</evidence>
<dbReference type="InterPro" id="IPR001876">
    <property type="entry name" value="Znf_RanBP2"/>
</dbReference>
<proteinExistence type="predicted"/>
<feature type="domain" description="RanBP2-type" evidence="4">
    <location>
        <begin position="13"/>
        <end position="32"/>
    </location>
</feature>
<dbReference type="SUPFAM" id="SSF90209">
    <property type="entry name" value="Ran binding protein zinc finger-like"/>
    <property type="match status" value="1"/>
</dbReference>
<accession>A0A2M7B5Y7</accession>
<comment type="caution">
    <text evidence="5">The sequence shown here is derived from an EMBL/GenBank/DDBJ whole genome shotgun (WGS) entry which is preliminary data.</text>
</comment>
<keyword evidence="3" id="KW-0862">Zinc</keyword>
<dbReference type="PROSITE" id="PS01358">
    <property type="entry name" value="ZF_RANBP2_1"/>
    <property type="match status" value="1"/>
</dbReference>
<dbReference type="InterPro" id="IPR036443">
    <property type="entry name" value="Znf_RanBP2_sf"/>
</dbReference>
<evidence type="ECO:0000256" key="2">
    <source>
        <dbReference type="ARBA" id="ARBA00022771"/>
    </source>
</evidence>
<dbReference type="EMBL" id="PEVJ01000021">
    <property type="protein sequence ID" value="PIU98548.1"/>
    <property type="molecule type" value="Genomic_DNA"/>
</dbReference>
<dbReference type="Proteomes" id="UP000228949">
    <property type="component" value="Unassembled WGS sequence"/>
</dbReference>
<keyword evidence="1" id="KW-0479">Metal-binding</keyword>
<evidence type="ECO:0000256" key="1">
    <source>
        <dbReference type="ARBA" id="ARBA00022723"/>
    </source>
</evidence>
<keyword evidence="2" id="KW-0863">Zinc-finger</keyword>
<evidence type="ECO:0000313" key="6">
    <source>
        <dbReference type="Proteomes" id="UP000228949"/>
    </source>
</evidence>
<organism evidence="5 6">
    <name type="scientific">Candidatus Wolfebacteria bacterium CG03_land_8_20_14_0_80_40_12</name>
    <dbReference type="NCBI Taxonomy" id="1975069"/>
    <lineage>
        <taxon>Bacteria</taxon>
        <taxon>Candidatus Wolfeibacteriota</taxon>
    </lineage>
</organism>
<gene>
    <name evidence="5" type="ORF">COS61_00850</name>
</gene>
<name>A0A2M7B5Y7_9BACT</name>
<evidence type="ECO:0000259" key="4">
    <source>
        <dbReference type="PROSITE" id="PS01358"/>
    </source>
</evidence>
<dbReference type="AlphaFoldDB" id="A0A2M7B5Y7"/>
<dbReference type="GO" id="GO:0008270">
    <property type="term" value="F:zinc ion binding"/>
    <property type="evidence" value="ECO:0007669"/>
    <property type="project" value="UniProtKB-KW"/>
</dbReference>
<evidence type="ECO:0000256" key="3">
    <source>
        <dbReference type="ARBA" id="ARBA00022833"/>
    </source>
</evidence>
<protein>
    <recommendedName>
        <fullName evidence="4">RanBP2-type domain-containing protein</fullName>
    </recommendedName>
</protein>
<sequence>MGRYSIKWDPQDWVCPHCGTSNPDKGDRCGNCDKNPFVLPKGLLSSKELKTFKAVASRRKVRIY</sequence>